<feature type="region of interest" description="Disordered" evidence="1">
    <location>
        <begin position="63"/>
        <end position="96"/>
    </location>
</feature>
<dbReference type="EMBL" id="JBIBSM010000024">
    <property type="protein sequence ID" value="MFF8280686.1"/>
    <property type="molecule type" value="Genomic_DNA"/>
</dbReference>
<keyword evidence="3" id="KW-1185">Reference proteome</keyword>
<reference evidence="2 3" key="1">
    <citation type="submission" date="2024-10" db="EMBL/GenBank/DDBJ databases">
        <title>The Natural Products Discovery Center: Release of the First 8490 Sequenced Strains for Exploring Actinobacteria Biosynthetic Diversity.</title>
        <authorList>
            <person name="Kalkreuter E."/>
            <person name="Kautsar S.A."/>
            <person name="Yang D."/>
            <person name="Bader C.D."/>
            <person name="Teijaro C.N."/>
            <person name="Fluegel L."/>
            <person name="Davis C.M."/>
            <person name="Simpson J.R."/>
            <person name="Lauterbach L."/>
            <person name="Steele A.D."/>
            <person name="Gui C."/>
            <person name="Meng S."/>
            <person name="Li G."/>
            <person name="Viehrig K."/>
            <person name="Ye F."/>
            <person name="Su P."/>
            <person name="Kiefer A.F."/>
            <person name="Nichols A."/>
            <person name="Cepeda A.J."/>
            <person name="Yan W."/>
            <person name="Fan B."/>
            <person name="Jiang Y."/>
            <person name="Adhikari A."/>
            <person name="Zheng C.-J."/>
            <person name="Schuster L."/>
            <person name="Cowan T.M."/>
            <person name="Smanski M.J."/>
            <person name="Chevrette M.G."/>
            <person name="De Carvalho L.P.S."/>
            <person name="Shen B."/>
        </authorList>
    </citation>
    <scope>NUCLEOTIDE SEQUENCE [LARGE SCALE GENOMIC DNA]</scope>
    <source>
        <strain evidence="2 3">NPDC015755</strain>
    </source>
</reference>
<sequence length="96" mass="11051">MRRAAEQQAVQKAAEREARRPVCTGCGAKFTDERWEAAQATDWGTPKDSHPQLRDNCKHQAVTNARQDQVDNERQEQRDQTVPEQKAGGWFSRLWT</sequence>
<name>A0ABW6YLC0_9ACTN</name>
<organism evidence="2 3">
    <name type="scientific">Streptomyces lateritius</name>
    <dbReference type="NCBI Taxonomy" id="67313"/>
    <lineage>
        <taxon>Bacteria</taxon>
        <taxon>Bacillati</taxon>
        <taxon>Actinomycetota</taxon>
        <taxon>Actinomycetes</taxon>
        <taxon>Kitasatosporales</taxon>
        <taxon>Streptomycetaceae</taxon>
        <taxon>Streptomyces</taxon>
    </lineage>
</organism>
<evidence type="ECO:0000313" key="3">
    <source>
        <dbReference type="Proteomes" id="UP001603013"/>
    </source>
</evidence>
<evidence type="ECO:0000313" key="2">
    <source>
        <dbReference type="EMBL" id="MFF8280686.1"/>
    </source>
</evidence>
<gene>
    <name evidence="2" type="ORF">ACF05T_32220</name>
</gene>
<accession>A0ABW6YLC0</accession>
<comment type="caution">
    <text evidence="2">The sequence shown here is derived from an EMBL/GenBank/DDBJ whole genome shotgun (WGS) entry which is preliminary data.</text>
</comment>
<dbReference type="RefSeq" id="WP_391937481.1">
    <property type="nucleotide sequence ID" value="NZ_JBIBSM010000024.1"/>
</dbReference>
<protein>
    <recommendedName>
        <fullName evidence="4">HNH endonuclease</fullName>
    </recommendedName>
</protein>
<dbReference type="Proteomes" id="UP001603013">
    <property type="component" value="Unassembled WGS sequence"/>
</dbReference>
<evidence type="ECO:0008006" key="4">
    <source>
        <dbReference type="Google" id="ProtNLM"/>
    </source>
</evidence>
<evidence type="ECO:0000256" key="1">
    <source>
        <dbReference type="SAM" id="MobiDB-lite"/>
    </source>
</evidence>
<proteinExistence type="predicted"/>
<feature type="compositionally biased region" description="Basic and acidic residues" evidence="1">
    <location>
        <begin position="68"/>
        <end position="81"/>
    </location>
</feature>